<keyword evidence="10" id="KW-0732">Signal</keyword>
<evidence type="ECO:0000256" key="8">
    <source>
        <dbReference type="ARBA" id="ARBA00023180"/>
    </source>
</evidence>
<keyword evidence="4 9" id="KW-0812">Transmembrane</keyword>
<dbReference type="InterPro" id="IPR052192">
    <property type="entry name" value="Insect_Ionotropic_Sensory_Rcpt"/>
</dbReference>
<dbReference type="GO" id="GO:0005886">
    <property type="term" value="C:plasma membrane"/>
    <property type="evidence" value="ECO:0007669"/>
    <property type="project" value="UniProtKB-SubCell"/>
</dbReference>
<evidence type="ECO:0000256" key="3">
    <source>
        <dbReference type="ARBA" id="ARBA00022475"/>
    </source>
</evidence>
<dbReference type="GO" id="GO:0050906">
    <property type="term" value="P:detection of stimulus involved in sensory perception"/>
    <property type="evidence" value="ECO:0007669"/>
    <property type="project" value="UniProtKB-ARBA"/>
</dbReference>
<dbReference type="Pfam" id="PF00060">
    <property type="entry name" value="Lig_chan"/>
    <property type="match status" value="1"/>
</dbReference>
<dbReference type="Gene3D" id="1.10.287.70">
    <property type="match status" value="1"/>
</dbReference>
<feature type="chain" id="PRO_5042254482" description="Ionotropic glutamate receptor C-terminal domain-containing protein" evidence="10">
    <location>
        <begin position="24"/>
        <end position="620"/>
    </location>
</feature>
<evidence type="ECO:0000313" key="13">
    <source>
        <dbReference type="Proteomes" id="UP001292094"/>
    </source>
</evidence>
<name>A0AAE1U891_9EUCA</name>
<keyword evidence="5 9" id="KW-1133">Transmembrane helix</keyword>
<dbReference type="PANTHER" id="PTHR42643">
    <property type="entry name" value="IONOTROPIC RECEPTOR 20A-RELATED"/>
    <property type="match status" value="1"/>
</dbReference>
<comment type="subcellular location">
    <subcellularLocation>
        <location evidence="1">Cell membrane</location>
        <topology evidence="1">Multi-pass membrane protein</topology>
    </subcellularLocation>
</comment>
<evidence type="ECO:0000256" key="7">
    <source>
        <dbReference type="ARBA" id="ARBA00023170"/>
    </source>
</evidence>
<dbReference type="AlphaFoldDB" id="A0AAE1U891"/>
<keyword evidence="7" id="KW-0675">Receptor</keyword>
<evidence type="ECO:0000256" key="1">
    <source>
        <dbReference type="ARBA" id="ARBA00004651"/>
    </source>
</evidence>
<feature type="transmembrane region" description="Helical" evidence="9">
    <location>
        <begin position="309"/>
        <end position="332"/>
    </location>
</feature>
<comment type="similarity">
    <text evidence="2">Belongs to the glutamate-gated ion channel (TC 1.A.10.1) family.</text>
</comment>
<dbReference type="SUPFAM" id="SSF53850">
    <property type="entry name" value="Periplasmic binding protein-like II"/>
    <property type="match status" value="1"/>
</dbReference>
<feature type="signal peptide" evidence="10">
    <location>
        <begin position="1"/>
        <end position="23"/>
    </location>
</feature>
<sequence>MKGVLTLQLLSSYIILLLMPVNGRYAFHNRDGETSEVVEAANAVLGAARWQRYFVCLITDTTSNIDRVAEVSAPLGVGVFQVTGNDHDANWIQAHISSVVQQVQLLQSTSQSMTVMLASDDANFLSTFSDLALNGRLLMWSTRILLLTRLPLHRLDHLRNTLAITNSMLLICSLTPNIRLSQAEVLVARVIQSTARTKVVNDPDAPGGKRVIILESDHTLLETVAEAMNFTTPGKKELHNSLPNFLYEKKFDRDLFEVDIALGLFDVTEARAQVVDFTFPVDIMYTRLIFSRGKPAVDPWGFLLPLAPLVWMGLLVALFIVLTVMIVLSYCLPVKDKNNETGHMIKAAKCIRVILQQDVAGVYDYWWWERVLLGTWMLSTLVLTRSYAGNLMSLLAIRYIPMPIQSLQDVIQSTSTIILQEGTNQLQTLQAAETGIYSEVHDLEKVGRLKSYSASEMTTQLDSLVRSGEQVLVMVEVVGKIMMAQDFSSKGVCDFYLAREEFLASIGAMAGPKHSPLIAAINHRILEIRDAGLYDHWVSSYTPNYTTCLNQPTTVAIKSSLGLINVWVCIVKEFLLNQRAKSVPAGSDERPKAEWEEELIGSLTKELVPVKFFDKSESVL</sequence>
<keyword evidence="13" id="KW-1185">Reference proteome</keyword>
<dbReference type="Proteomes" id="UP001292094">
    <property type="component" value="Unassembled WGS sequence"/>
</dbReference>
<evidence type="ECO:0000256" key="6">
    <source>
        <dbReference type="ARBA" id="ARBA00023136"/>
    </source>
</evidence>
<keyword evidence="8" id="KW-0325">Glycoprotein</keyword>
<dbReference type="GO" id="GO:0015276">
    <property type="term" value="F:ligand-gated monoatomic ion channel activity"/>
    <property type="evidence" value="ECO:0007669"/>
    <property type="project" value="InterPro"/>
</dbReference>
<gene>
    <name evidence="12" type="ORF">Pmani_018936</name>
</gene>
<dbReference type="EMBL" id="JAWZYT010001752">
    <property type="protein sequence ID" value="KAK4309439.1"/>
    <property type="molecule type" value="Genomic_DNA"/>
</dbReference>
<dbReference type="InterPro" id="IPR001320">
    <property type="entry name" value="Iontro_rcpt_C"/>
</dbReference>
<accession>A0AAE1U891</accession>
<keyword evidence="6 9" id="KW-0472">Membrane</keyword>
<keyword evidence="3" id="KW-1003">Cell membrane</keyword>
<reference evidence="12" key="1">
    <citation type="submission" date="2023-11" db="EMBL/GenBank/DDBJ databases">
        <title>Genome assemblies of two species of porcelain crab, Petrolisthes cinctipes and Petrolisthes manimaculis (Anomura: Porcellanidae).</title>
        <authorList>
            <person name="Angst P."/>
        </authorList>
    </citation>
    <scope>NUCLEOTIDE SEQUENCE</scope>
    <source>
        <strain evidence="12">PB745_02</strain>
        <tissue evidence="12">Gill</tissue>
    </source>
</reference>
<organism evidence="12 13">
    <name type="scientific">Petrolisthes manimaculis</name>
    <dbReference type="NCBI Taxonomy" id="1843537"/>
    <lineage>
        <taxon>Eukaryota</taxon>
        <taxon>Metazoa</taxon>
        <taxon>Ecdysozoa</taxon>
        <taxon>Arthropoda</taxon>
        <taxon>Crustacea</taxon>
        <taxon>Multicrustacea</taxon>
        <taxon>Malacostraca</taxon>
        <taxon>Eumalacostraca</taxon>
        <taxon>Eucarida</taxon>
        <taxon>Decapoda</taxon>
        <taxon>Pleocyemata</taxon>
        <taxon>Anomura</taxon>
        <taxon>Galatheoidea</taxon>
        <taxon>Porcellanidae</taxon>
        <taxon>Petrolisthes</taxon>
    </lineage>
</organism>
<dbReference type="PANTHER" id="PTHR42643:SF24">
    <property type="entry name" value="IONOTROPIC RECEPTOR 60A"/>
    <property type="match status" value="1"/>
</dbReference>
<evidence type="ECO:0000313" key="12">
    <source>
        <dbReference type="EMBL" id="KAK4309439.1"/>
    </source>
</evidence>
<evidence type="ECO:0000256" key="9">
    <source>
        <dbReference type="SAM" id="Phobius"/>
    </source>
</evidence>
<evidence type="ECO:0000256" key="4">
    <source>
        <dbReference type="ARBA" id="ARBA00022692"/>
    </source>
</evidence>
<evidence type="ECO:0000256" key="5">
    <source>
        <dbReference type="ARBA" id="ARBA00022989"/>
    </source>
</evidence>
<feature type="domain" description="Ionotropic glutamate receptor C-terminal" evidence="11">
    <location>
        <begin position="310"/>
        <end position="568"/>
    </location>
</feature>
<evidence type="ECO:0000256" key="2">
    <source>
        <dbReference type="ARBA" id="ARBA00008685"/>
    </source>
</evidence>
<proteinExistence type="inferred from homology"/>
<protein>
    <recommendedName>
        <fullName evidence="11">Ionotropic glutamate receptor C-terminal domain-containing protein</fullName>
    </recommendedName>
</protein>
<comment type="caution">
    <text evidence="12">The sequence shown here is derived from an EMBL/GenBank/DDBJ whole genome shotgun (WGS) entry which is preliminary data.</text>
</comment>
<evidence type="ECO:0000259" key="11">
    <source>
        <dbReference type="Pfam" id="PF00060"/>
    </source>
</evidence>
<evidence type="ECO:0000256" key="10">
    <source>
        <dbReference type="SAM" id="SignalP"/>
    </source>
</evidence>